<dbReference type="AlphaFoldDB" id="K9VW95"/>
<protein>
    <submittedName>
        <fullName evidence="2">Uncharacterized protein</fullName>
    </submittedName>
</protein>
<keyword evidence="1" id="KW-0175">Coiled coil</keyword>
<dbReference type="Proteomes" id="UP000010472">
    <property type="component" value="Chromosome"/>
</dbReference>
<keyword evidence="3" id="KW-1185">Reference proteome</keyword>
<name>K9VW95_9CYAN</name>
<evidence type="ECO:0000313" key="3">
    <source>
        <dbReference type="Proteomes" id="UP000010472"/>
    </source>
</evidence>
<proteinExistence type="predicted"/>
<evidence type="ECO:0000313" key="2">
    <source>
        <dbReference type="EMBL" id="AFZ11834.1"/>
    </source>
</evidence>
<organism evidence="2 3">
    <name type="scientific">Crinalium epipsammum PCC 9333</name>
    <dbReference type="NCBI Taxonomy" id="1173022"/>
    <lineage>
        <taxon>Bacteria</taxon>
        <taxon>Bacillati</taxon>
        <taxon>Cyanobacteriota</taxon>
        <taxon>Cyanophyceae</taxon>
        <taxon>Gomontiellales</taxon>
        <taxon>Gomontiellaceae</taxon>
        <taxon>Crinalium</taxon>
    </lineage>
</organism>
<feature type="coiled-coil region" evidence="1">
    <location>
        <begin position="86"/>
        <end position="130"/>
    </location>
</feature>
<dbReference type="OrthoDB" id="526781at2"/>
<dbReference type="HOGENOM" id="CLU_452517_0_0_3"/>
<dbReference type="RefSeq" id="WP_015201956.1">
    <property type="nucleotide sequence ID" value="NC_019753.1"/>
</dbReference>
<dbReference type="EMBL" id="CP003620">
    <property type="protein sequence ID" value="AFZ11834.1"/>
    <property type="molecule type" value="Genomic_DNA"/>
</dbReference>
<dbReference type="KEGG" id="cep:Cri9333_0919"/>
<evidence type="ECO:0000256" key="1">
    <source>
        <dbReference type="SAM" id="Coils"/>
    </source>
</evidence>
<sequence length="603" mass="67751">MNSHNLHSLIAAIDHILPKVSTSVSQLTPNDLLEQSLVLEQVRSYLVTLESQNSSAKIGTSGQQSVTRKVVDAVGQKIASLGSNLIKPLQDEVEVLQQQKADLTSEVGEIEELRQKYYFVEQQLAILQQTISEFSLVLSEVYEELRLRTQESLTPDVAQNIANLDSQFLSFQSSVSEQYSVAKTTDLEKARQLKLQSEQLLITLDSTFKFVFEALQHNIKSYQKSLIQGVGNLYQQRQKNEVTFKTLLNQITQQVRDLTNLQISEFGATTNAASNQTTLEANQQISKTPPITKLLPNLASSFRVIQPHRVKQTPKSRKLHYSSTSFISKPIKKPLELGLINPKFAIKNQQTTPNLQFKQTEISQLEHTPEIEEIDLDLAALGVQPIDVSDVDRFLHEEIAALTSSALAEDALGDETQDVNETTQNIELVHNIDTITQLTDLLPADASSITIKPDPNSVVILAQLLTVAPDAVVEDNYVLASPNEDLNPSNQQSIQSDIKNFLPQDLLQQLSEDLSMFEWCDRQTFSEHLSTPIVDLIAKAPTELTILKYQPRVLPPEKDFDMDLFSAEPQRLDEDLFLDEETLINNPFSLDFPEDFNNSDYLR</sequence>
<dbReference type="STRING" id="1173022.Cri9333_0919"/>
<gene>
    <name evidence="2" type="ORF">Cri9333_0919</name>
</gene>
<accession>K9VW95</accession>
<dbReference type="eggNOG" id="COG0443">
    <property type="taxonomic scope" value="Bacteria"/>
</dbReference>
<reference evidence="2 3" key="1">
    <citation type="submission" date="2012-06" db="EMBL/GenBank/DDBJ databases">
        <title>Finished chromosome of genome of Crinalium epipsammum PCC 9333.</title>
        <authorList>
            <consortium name="US DOE Joint Genome Institute"/>
            <person name="Gugger M."/>
            <person name="Coursin T."/>
            <person name="Rippka R."/>
            <person name="Tandeau De Marsac N."/>
            <person name="Huntemann M."/>
            <person name="Wei C.-L."/>
            <person name="Han J."/>
            <person name="Detter J.C."/>
            <person name="Han C."/>
            <person name="Tapia R."/>
            <person name="Davenport K."/>
            <person name="Daligault H."/>
            <person name="Erkkila T."/>
            <person name="Gu W."/>
            <person name="Munk A.C.C."/>
            <person name="Teshima H."/>
            <person name="Xu Y."/>
            <person name="Chain P."/>
            <person name="Chen A."/>
            <person name="Krypides N."/>
            <person name="Mavromatis K."/>
            <person name="Markowitz V."/>
            <person name="Szeto E."/>
            <person name="Ivanova N."/>
            <person name="Mikhailova N."/>
            <person name="Ovchinnikova G."/>
            <person name="Pagani I."/>
            <person name="Pati A."/>
            <person name="Goodwin L."/>
            <person name="Peters L."/>
            <person name="Pitluck S."/>
            <person name="Woyke T."/>
            <person name="Kerfeld C."/>
        </authorList>
    </citation>
    <scope>NUCLEOTIDE SEQUENCE [LARGE SCALE GENOMIC DNA]</scope>
    <source>
        <strain evidence="2 3">PCC 9333</strain>
    </source>
</reference>